<dbReference type="InterPro" id="IPR015867">
    <property type="entry name" value="N-reg_PII/ATP_PRibTrfase_C"/>
</dbReference>
<feature type="transmembrane region" description="Helical" evidence="6">
    <location>
        <begin position="106"/>
        <end position="126"/>
    </location>
</feature>
<keyword evidence="5 6" id="KW-0472">Membrane</keyword>
<keyword evidence="3 6" id="KW-0812">Transmembrane</keyword>
<evidence type="ECO:0000259" key="7">
    <source>
        <dbReference type="Pfam" id="PF10035"/>
    </source>
</evidence>
<evidence type="ECO:0000313" key="9">
    <source>
        <dbReference type="Proteomes" id="UP001477672"/>
    </source>
</evidence>
<protein>
    <submittedName>
        <fullName evidence="8">YitT family protein</fullName>
    </submittedName>
</protein>
<feature type="transmembrane region" description="Helical" evidence="6">
    <location>
        <begin position="75"/>
        <end position="94"/>
    </location>
</feature>
<sequence length="290" mass="31667">MAQEKRILSAAAVLGGNFLYALTVKLFVLPANLVMGGTTGLGLTANYLTGVPLSAFVLVFNVLMLVLGWRVLGRAFAVTTLASTFLYPLALEFWQRVLGDFVLTDDILLCTVFSGLGIGVALGVVIRAGASTGGMDIPPLILNRLFRLPVSVGLYGFDVCILLSQTLFQPAEKLLYGVLFTLIYTLVLDKMLLMGTTRTEIKVVSQKSDEICAAILTQVDRGVTLLEGESGYLRQKTQIVLSIVSNRELPRVEKLIRAIDPESFLVISRVTEVKGRGFSLKKDYREEAKQ</sequence>
<evidence type="ECO:0000256" key="6">
    <source>
        <dbReference type="SAM" id="Phobius"/>
    </source>
</evidence>
<evidence type="ECO:0000256" key="3">
    <source>
        <dbReference type="ARBA" id="ARBA00022692"/>
    </source>
</evidence>
<feature type="transmembrane region" description="Helical" evidence="6">
    <location>
        <begin position="146"/>
        <end position="168"/>
    </location>
</feature>
<dbReference type="Pfam" id="PF02588">
    <property type="entry name" value="YitT_membrane"/>
    <property type="match status" value="1"/>
</dbReference>
<dbReference type="InterPro" id="IPR019264">
    <property type="entry name" value="DUF2179"/>
</dbReference>
<feature type="transmembrane region" description="Helical" evidence="6">
    <location>
        <begin position="7"/>
        <end position="27"/>
    </location>
</feature>
<keyword evidence="4 6" id="KW-1133">Transmembrane helix</keyword>
<dbReference type="RefSeq" id="WP_349215143.1">
    <property type="nucleotide sequence ID" value="NZ_JBBMFA010000065.1"/>
</dbReference>
<feature type="transmembrane region" description="Helical" evidence="6">
    <location>
        <begin position="174"/>
        <end position="193"/>
    </location>
</feature>
<keyword evidence="9" id="KW-1185">Reference proteome</keyword>
<dbReference type="InterPro" id="IPR051461">
    <property type="entry name" value="UPF0750_membrane"/>
</dbReference>
<dbReference type="PANTHER" id="PTHR33545">
    <property type="entry name" value="UPF0750 MEMBRANE PROTEIN YITT-RELATED"/>
    <property type="match status" value="1"/>
</dbReference>
<dbReference type="EMBL" id="JBBMFA010000065">
    <property type="protein sequence ID" value="MEQ2519709.1"/>
    <property type="molecule type" value="Genomic_DNA"/>
</dbReference>
<dbReference type="Pfam" id="PF10035">
    <property type="entry name" value="DUF2179"/>
    <property type="match status" value="1"/>
</dbReference>
<proteinExistence type="predicted"/>
<evidence type="ECO:0000256" key="5">
    <source>
        <dbReference type="ARBA" id="ARBA00023136"/>
    </source>
</evidence>
<accession>A0ABV1GD08</accession>
<evidence type="ECO:0000256" key="4">
    <source>
        <dbReference type="ARBA" id="ARBA00022989"/>
    </source>
</evidence>
<dbReference type="CDD" id="cd16380">
    <property type="entry name" value="YitT_C"/>
    <property type="match status" value="1"/>
</dbReference>
<gene>
    <name evidence="8" type="ORF">WMO24_04585</name>
</gene>
<comment type="subcellular location">
    <subcellularLocation>
        <location evidence="1">Cell membrane</location>
        <topology evidence="1">Multi-pass membrane protein</topology>
    </subcellularLocation>
</comment>
<dbReference type="PIRSF" id="PIRSF006483">
    <property type="entry name" value="Membrane_protein_YitT"/>
    <property type="match status" value="1"/>
</dbReference>
<name>A0ABV1GD08_9FIRM</name>
<comment type="caution">
    <text evidence="8">The sequence shown here is derived from an EMBL/GenBank/DDBJ whole genome shotgun (WGS) entry which is preliminary data.</text>
</comment>
<dbReference type="Proteomes" id="UP001477672">
    <property type="component" value="Unassembled WGS sequence"/>
</dbReference>
<dbReference type="InterPro" id="IPR003740">
    <property type="entry name" value="YitT"/>
</dbReference>
<reference evidence="8 9" key="1">
    <citation type="submission" date="2024-03" db="EMBL/GenBank/DDBJ databases">
        <title>Human intestinal bacterial collection.</title>
        <authorList>
            <person name="Pauvert C."/>
            <person name="Hitch T.C.A."/>
            <person name="Clavel T."/>
        </authorList>
    </citation>
    <scope>NUCLEOTIDE SEQUENCE [LARGE SCALE GENOMIC DNA]</scope>
    <source>
        <strain evidence="8 9">CLA-JM-H11</strain>
    </source>
</reference>
<evidence type="ECO:0000256" key="1">
    <source>
        <dbReference type="ARBA" id="ARBA00004651"/>
    </source>
</evidence>
<dbReference type="Gene3D" id="3.30.70.120">
    <property type="match status" value="1"/>
</dbReference>
<feature type="domain" description="DUF2179" evidence="7">
    <location>
        <begin position="221"/>
        <end position="275"/>
    </location>
</feature>
<evidence type="ECO:0000313" key="8">
    <source>
        <dbReference type="EMBL" id="MEQ2519709.1"/>
    </source>
</evidence>
<organism evidence="8 9">
    <name type="scientific">Ruthenibacterium intestinale</name>
    <dbReference type="NCBI Taxonomy" id="3133163"/>
    <lineage>
        <taxon>Bacteria</taxon>
        <taxon>Bacillati</taxon>
        <taxon>Bacillota</taxon>
        <taxon>Clostridia</taxon>
        <taxon>Eubacteriales</taxon>
        <taxon>Oscillospiraceae</taxon>
        <taxon>Ruthenibacterium</taxon>
    </lineage>
</organism>
<dbReference type="PANTHER" id="PTHR33545:SF5">
    <property type="entry name" value="UPF0750 MEMBRANE PROTEIN YITT"/>
    <property type="match status" value="1"/>
</dbReference>
<feature type="transmembrane region" description="Helical" evidence="6">
    <location>
        <begin position="47"/>
        <end position="68"/>
    </location>
</feature>
<keyword evidence="2" id="KW-1003">Cell membrane</keyword>
<evidence type="ECO:0000256" key="2">
    <source>
        <dbReference type="ARBA" id="ARBA00022475"/>
    </source>
</evidence>